<dbReference type="Proteomes" id="UP000593574">
    <property type="component" value="Unassembled WGS sequence"/>
</dbReference>
<accession>A0A7J8ZYV3</accession>
<reference evidence="2 3" key="1">
    <citation type="journal article" date="2019" name="Genome Biol. Evol.">
        <title>Insights into the evolution of the New World diploid cottons (Gossypium, subgenus Houzingenia) based on genome sequencing.</title>
        <authorList>
            <person name="Grover C.E."/>
            <person name="Arick M.A. 2nd"/>
            <person name="Thrash A."/>
            <person name="Conover J.L."/>
            <person name="Sanders W.S."/>
            <person name="Peterson D.G."/>
            <person name="Frelichowski J.E."/>
            <person name="Scheffler J.A."/>
            <person name="Scheffler B.E."/>
            <person name="Wendel J.F."/>
        </authorList>
    </citation>
    <scope>NUCLEOTIDE SEQUENCE [LARGE SCALE GENOMIC DNA]</scope>
    <source>
        <strain evidence="2">4</strain>
        <tissue evidence="2">Leaf</tissue>
    </source>
</reference>
<evidence type="ECO:0000313" key="3">
    <source>
        <dbReference type="Proteomes" id="UP000593574"/>
    </source>
</evidence>
<keyword evidence="3" id="KW-1185">Reference proteome</keyword>
<dbReference type="Pfam" id="PF14392">
    <property type="entry name" value="zf-CCHC_4"/>
    <property type="match status" value="1"/>
</dbReference>
<sequence>MAVQLGNFVGEFIEYDGSNMGKENRHYMWVRVRIDVRRPLKMRKQILFYGNCPYVKFRYERLSLFCFYCGRLGQRFLL</sequence>
<evidence type="ECO:0000313" key="2">
    <source>
        <dbReference type="EMBL" id="MBA0716998.1"/>
    </source>
</evidence>
<evidence type="ECO:0000259" key="1">
    <source>
        <dbReference type="Pfam" id="PF14392"/>
    </source>
</evidence>
<name>A0A7J8ZYV3_9ROSI</name>
<comment type="caution">
    <text evidence="2">The sequence shown here is derived from an EMBL/GenBank/DDBJ whole genome shotgun (WGS) entry which is preliminary data.</text>
</comment>
<dbReference type="InterPro" id="IPR025836">
    <property type="entry name" value="Zn_knuckle_CX2CX4HX4C"/>
</dbReference>
<organism evidence="2 3">
    <name type="scientific">Gossypium laxum</name>
    <dbReference type="NCBI Taxonomy" id="34288"/>
    <lineage>
        <taxon>Eukaryota</taxon>
        <taxon>Viridiplantae</taxon>
        <taxon>Streptophyta</taxon>
        <taxon>Embryophyta</taxon>
        <taxon>Tracheophyta</taxon>
        <taxon>Spermatophyta</taxon>
        <taxon>Magnoliopsida</taxon>
        <taxon>eudicotyledons</taxon>
        <taxon>Gunneridae</taxon>
        <taxon>Pentapetalae</taxon>
        <taxon>rosids</taxon>
        <taxon>malvids</taxon>
        <taxon>Malvales</taxon>
        <taxon>Malvaceae</taxon>
        <taxon>Malvoideae</taxon>
        <taxon>Gossypium</taxon>
    </lineage>
</organism>
<dbReference type="PANTHER" id="PTHR31286">
    <property type="entry name" value="GLYCINE-RICH CELL WALL STRUCTURAL PROTEIN 1.8-LIKE"/>
    <property type="match status" value="1"/>
</dbReference>
<protein>
    <recommendedName>
        <fullName evidence="1">Zinc knuckle CX2CX4HX4C domain-containing protein</fullName>
    </recommendedName>
</protein>
<proteinExistence type="predicted"/>
<dbReference type="PANTHER" id="PTHR31286:SF153">
    <property type="entry name" value="DUF4283 DOMAIN PROTEIN"/>
    <property type="match status" value="1"/>
</dbReference>
<gene>
    <name evidence="2" type="ORF">Golax_004847</name>
</gene>
<dbReference type="EMBL" id="JABEZV010000008">
    <property type="protein sequence ID" value="MBA0716998.1"/>
    <property type="molecule type" value="Genomic_DNA"/>
</dbReference>
<feature type="domain" description="Zinc knuckle CX2CX4HX4C" evidence="1">
    <location>
        <begin position="34"/>
        <end position="73"/>
    </location>
</feature>
<dbReference type="AlphaFoldDB" id="A0A7J8ZYV3"/>
<dbReference type="InterPro" id="IPR040256">
    <property type="entry name" value="At4g02000-like"/>
</dbReference>